<dbReference type="InterPro" id="IPR003661">
    <property type="entry name" value="HisK_dim/P_dom"/>
</dbReference>
<dbReference type="Proteomes" id="UP000318864">
    <property type="component" value="Unassembled WGS sequence"/>
</dbReference>
<dbReference type="InterPro" id="IPR029016">
    <property type="entry name" value="GAF-like_dom_sf"/>
</dbReference>
<dbReference type="GO" id="GO:0000155">
    <property type="term" value="F:phosphorelay sensor kinase activity"/>
    <property type="evidence" value="ECO:0007669"/>
    <property type="project" value="InterPro"/>
</dbReference>
<reference evidence="3 4" key="1">
    <citation type="submission" date="2018-10" db="EMBL/GenBank/DDBJ databases">
        <title>Natronolimnobius sp. XQ-INN 246 isolated from Inner Mongolia Autonomous Region of China.</title>
        <authorList>
            <person name="Xue Q."/>
        </authorList>
    </citation>
    <scope>NUCLEOTIDE SEQUENCE [LARGE SCALE GENOMIC DNA]</scope>
    <source>
        <strain evidence="3 4">XQ-INN 246</strain>
    </source>
</reference>
<protein>
    <submittedName>
        <fullName evidence="3">Diguanylate cyclase</fullName>
    </submittedName>
</protein>
<dbReference type="InterPro" id="IPR003018">
    <property type="entry name" value="GAF"/>
</dbReference>
<feature type="region of interest" description="Disordered" evidence="1">
    <location>
        <begin position="589"/>
        <end position="613"/>
    </location>
</feature>
<dbReference type="SUPFAM" id="SSF55781">
    <property type="entry name" value="GAF domain-like"/>
    <property type="match status" value="1"/>
</dbReference>
<name>A0A4S3TNF7_9EURY</name>
<dbReference type="SUPFAM" id="SSF55785">
    <property type="entry name" value="PYP-like sensor domain (PAS domain)"/>
    <property type="match status" value="1"/>
</dbReference>
<evidence type="ECO:0000256" key="1">
    <source>
        <dbReference type="SAM" id="MobiDB-lite"/>
    </source>
</evidence>
<accession>A0A4S3TNF7</accession>
<sequence>MTSKVHSTTRSTARSILYVATTVQAAEDGAAALESVQTGGERTVQPTTSIDQLRDRTSAVDCVVLETDPATDDDRPEILEAIGATPVVLFADDSYSATAPAGDVDGFVRRDTDDAYQHLVDELERVCEQNPANEGAHSNVRAVATTFESTADLVACHERDRLFEELVDSATDVLAYDYCWLATINFGELVPRAAAPAVPEHALKSISLEDPLGVAFRAREPIQIADLANYEWIEPPFEGARSLCSVPVGDVGVLHVAAERPNAFDSAELTLIEELCGVATTILERNWAEQGVANERDRLRRERERFHEQYTTLRDERDALFTLFRDVSEPMVHYDLDDDDPVVSSVNASFEAVFGVDRETVVGEPLAGVALPNGIADQRARLRDAVDATERRQFDVRRGTPDGVRDFSLSIVPLAVTDAVEAPTDRSGGLVIYEDVTEHRRRERELLAASHRLESIADRIDDDVRSPLNTARGYLELAEKTGDEEHFDVVETAHEQLADRLQELVAAATDGDTDTEPVSLHDIATRSWLTTPTADARLHTQDDRLLEADRDALETLFEYVIRTTIEIEGEDATDAVTVTVGGTDDGFYIAGSRPVDSDESGTDPDPDRLDDTDASAFELEFIEQVADAHDWDIGIAEDDDGTAVAFRGVEPLE</sequence>
<dbReference type="AlphaFoldDB" id="A0A4S3TNF7"/>
<dbReference type="InterPro" id="IPR000014">
    <property type="entry name" value="PAS"/>
</dbReference>
<gene>
    <name evidence="3" type="ORF">D8Y22_05985</name>
</gene>
<organism evidence="3 4">
    <name type="scientific">Salinadaptatus halalkaliphilus</name>
    <dbReference type="NCBI Taxonomy" id="2419781"/>
    <lineage>
        <taxon>Archaea</taxon>
        <taxon>Methanobacteriati</taxon>
        <taxon>Methanobacteriota</taxon>
        <taxon>Stenosarchaea group</taxon>
        <taxon>Halobacteria</taxon>
        <taxon>Halobacteriales</taxon>
        <taxon>Natrialbaceae</taxon>
        <taxon>Salinadaptatus</taxon>
    </lineage>
</organism>
<comment type="caution">
    <text evidence="3">The sequence shown here is derived from an EMBL/GenBank/DDBJ whole genome shotgun (WGS) entry which is preliminary data.</text>
</comment>
<dbReference type="Pfam" id="PF08448">
    <property type="entry name" value="PAS_4"/>
    <property type="match status" value="1"/>
</dbReference>
<dbReference type="Gene3D" id="3.30.450.40">
    <property type="match status" value="1"/>
</dbReference>
<evidence type="ECO:0000259" key="2">
    <source>
        <dbReference type="PROSITE" id="PS50112"/>
    </source>
</evidence>
<dbReference type="Gene3D" id="3.30.450.20">
    <property type="entry name" value="PAS domain"/>
    <property type="match status" value="1"/>
</dbReference>
<dbReference type="Pfam" id="PF13185">
    <property type="entry name" value="GAF_2"/>
    <property type="match status" value="1"/>
</dbReference>
<proteinExistence type="predicted"/>
<dbReference type="EMBL" id="RBZW01000016">
    <property type="protein sequence ID" value="THE65716.1"/>
    <property type="molecule type" value="Genomic_DNA"/>
</dbReference>
<evidence type="ECO:0000313" key="4">
    <source>
        <dbReference type="Proteomes" id="UP000318864"/>
    </source>
</evidence>
<dbReference type="PROSITE" id="PS50112">
    <property type="entry name" value="PAS"/>
    <property type="match status" value="1"/>
</dbReference>
<keyword evidence="4" id="KW-1185">Reference proteome</keyword>
<dbReference type="CDD" id="cd00082">
    <property type="entry name" value="HisKA"/>
    <property type="match status" value="1"/>
</dbReference>
<dbReference type="InterPro" id="IPR035965">
    <property type="entry name" value="PAS-like_dom_sf"/>
</dbReference>
<evidence type="ECO:0000313" key="3">
    <source>
        <dbReference type="EMBL" id="THE65716.1"/>
    </source>
</evidence>
<dbReference type="RefSeq" id="WP_141463792.1">
    <property type="nucleotide sequence ID" value="NZ_RBZW01000016.1"/>
</dbReference>
<dbReference type="InterPro" id="IPR013656">
    <property type="entry name" value="PAS_4"/>
</dbReference>
<dbReference type="OrthoDB" id="8127at2157"/>
<feature type="domain" description="PAS" evidence="2">
    <location>
        <begin position="316"/>
        <end position="389"/>
    </location>
</feature>